<dbReference type="EMBL" id="JACRTE010000004">
    <property type="protein sequence ID" value="MBC8596191.1"/>
    <property type="molecule type" value="Genomic_DNA"/>
</dbReference>
<accession>A0A926ISN1</accession>
<dbReference type="InterPro" id="IPR050583">
    <property type="entry name" value="Mycobacterial_A85_antigen"/>
</dbReference>
<dbReference type="Proteomes" id="UP000647416">
    <property type="component" value="Unassembled WGS sequence"/>
</dbReference>
<evidence type="ECO:0000313" key="2">
    <source>
        <dbReference type="Proteomes" id="UP000647416"/>
    </source>
</evidence>
<dbReference type="SUPFAM" id="SSF53474">
    <property type="entry name" value="alpha/beta-Hydrolases"/>
    <property type="match status" value="1"/>
</dbReference>
<dbReference type="PANTHER" id="PTHR48098:SF1">
    <property type="entry name" value="DIACYLGLYCEROL ACYLTRANSFERASE_MYCOLYLTRANSFERASE AG85A"/>
    <property type="match status" value="1"/>
</dbReference>
<dbReference type="InterPro" id="IPR000801">
    <property type="entry name" value="Esterase-like"/>
</dbReference>
<organism evidence="1 2">
    <name type="scientific">Qingrenia yutianensis</name>
    <dbReference type="NCBI Taxonomy" id="2763676"/>
    <lineage>
        <taxon>Bacteria</taxon>
        <taxon>Bacillati</taxon>
        <taxon>Bacillota</taxon>
        <taxon>Clostridia</taxon>
        <taxon>Eubacteriales</taxon>
        <taxon>Oscillospiraceae</taxon>
        <taxon>Qingrenia</taxon>
    </lineage>
</organism>
<gene>
    <name evidence="1" type="ORF">H8706_04815</name>
</gene>
<reference evidence="1" key="1">
    <citation type="submission" date="2020-08" db="EMBL/GenBank/DDBJ databases">
        <title>Genome public.</title>
        <authorList>
            <person name="Liu C."/>
            <person name="Sun Q."/>
        </authorList>
    </citation>
    <scope>NUCLEOTIDE SEQUENCE</scope>
    <source>
        <strain evidence="1">NSJ-50</strain>
    </source>
</reference>
<sequence>MAFFNCYYKSAELGQDVCFNAVIPEDCADNIKTVYLLHGLSDNHTAWERRSSVERYAQNAGVALIMPNVDRSFYTDMKFGRNFYTFVTKELVEYTRKVFRLSKKREDTFVAGLSMGGYGAFKIALRESETFSAAASLSGVLDISSHAKPTGDWKNDAYLAFGEGDTLEGTDESVITLVKNFSGAHKPRLYQACGTEDFLYNDNKKFREVIADKGFDHVYEEDKGAHEWNFWDKYIERAIKFFVNEK</sequence>
<dbReference type="GO" id="GO:0016747">
    <property type="term" value="F:acyltransferase activity, transferring groups other than amino-acyl groups"/>
    <property type="evidence" value="ECO:0007669"/>
    <property type="project" value="TreeGrafter"/>
</dbReference>
<name>A0A926ISN1_9FIRM</name>
<proteinExistence type="predicted"/>
<dbReference type="InterPro" id="IPR029058">
    <property type="entry name" value="AB_hydrolase_fold"/>
</dbReference>
<protein>
    <submittedName>
        <fullName evidence="1">Esterase family protein</fullName>
    </submittedName>
</protein>
<dbReference type="Pfam" id="PF00756">
    <property type="entry name" value="Esterase"/>
    <property type="match status" value="1"/>
</dbReference>
<dbReference type="RefSeq" id="WP_262431720.1">
    <property type="nucleotide sequence ID" value="NZ_JACRTE010000004.1"/>
</dbReference>
<keyword evidence="2" id="KW-1185">Reference proteome</keyword>
<evidence type="ECO:0000313" key="1">
    <source>
        <dbReference type="EMBL" id="MBC8596191.1"/>
    </source>
</evidence>
<dbReference type="PANTHER" id="PTHR48098">
    <property type="entry name" value="ENTEROCHELIN ESTERASE-RELATED"/>
    <property type="match status" value="1"/>
</dbReference>
<dbReference type="AlphaFoldDB" id="A0A926ISN1"/>
<dbReference type="Gene3D" id="3.40.50.1820">
    <property type="entry name" value="alpha/beta hydrolase"/>
    <property type="match status" value="1"/>
</dbReference>
<comment type="caution">
    <text evidence="1">The sequence shown here is derived from an EMBL/GenBank/DDBJ whole genome shotgun (WGS) entry which is preliminary data.</text>
</comment>